<evidence type="ECO:0000313" key="4">
    <source>
        <dbReference type="EMBL" id="CAL6101308.1"/>
    </source>
</evidence>
<dbReference type="EMBL" id="CATOUU010000461">
    <property type="protein sequence ID" value="CAI9930301.1"/>
    <property type="molecule type" value="Genomic_DNA"/>
</dbReference>
<sequence>MKTDTRFQVSTFKSWQRNESLGSLGALSEENDRKARENWISASSALNKSQTAREFCCLKLLKTPAALTLLTEFSLVRLPRSLSAALLALCPRFSQQIFTFSLSLAEFKDDTRFQVLDLDFWQRK</sequence>
<evidence type="ECO:0000313" key="2">
    <source>
        <dbReference type="EMBL" id="CAI9930290.1"/>
    </source>
</evidence>
<evidence type="ECO:0000313" key="1">
    <source>
        <dbReference type="EMBL" id="CAI9926416.1"/>
    </source>
</evidence>
<dbReference type="Proteomes" id="UP001642409">
    <property type="component" value="Unassembled WGS sequence"/>
</dbReference>
<comment type="caution">
    <text evidence="3">The sequence shown here is derived from an EMBL/GenBank/DDBJ whole genome shotgun (WGS) entry which is preliminary data.</text>
</comment>
<reference evidence="4 7" key="2">
    <citation type="submission" date="2024-07" db="EMBL/GenBank/DDBJ databases">
        <authorList>
            <person name="Akdeniz Z."/>
        </authorList>
    </citation>
    <scope>NUCLEOTIDE SEQUENCE [LARGE SCALE GENOMIC DNA]</scope>
</reference>
<accession>A0AA86P293</accession>
<dbReference type="AlphaFoldDB" id="A0AA86P293"/>
<keyword evidence="7" id="KW-1185">Reference proteome</keyword>
<protein>
    <submittedName>
        <fullName evidence="4">Hypothetical_protein</fullName>
    </submittedName>
</protein>
<evidence type="ECO:0000313" key="3">
    <source>
        <dbReference type="EMBL" id="CAI9930301.1"/>
    </source>
</evidence>
<evidence type="ECO:0000313" key="6">
    <source>
        <dbReference type="EMBL" id="CAL6112047.1"/>
    </source>
</evidence>
<dbReference type="EMBL" id="CAXDID020000543">
    <property type="protein sequence ID" value="CAL6101320.1"/>
    <property type="molecule type" value="Genomic_DNA"/>
</dbReference>
<dbReference type="EMBL" id="CAXDID020000543">
    <property type="protein sequence ID" value="CAL6101308.1"/>
    <property type="molecule type" value="Genomic_DNA"/>
</dbReference>
<name>A0AA86P293_9EUKA</name>
<organism evidence="3">
    <name type="scientific">Hexamita inflata</name>
    <dbReference type="NCBI Taxonomy" id="28002"/>
    <lineage>
        <taxon>Eukaryota</taxon>
        <taxon>Metamonada</taxon>
        <taxon>Diplomonadida</taxon>
        <taxon>Hexamitidae</taxon>
        <taxon>Hexamitinae</taxon>
        <taxon>Hexamita</taxon>
    </lineage>
</organism>
<reference evidence="3" key="1">
    <citation type="submission" date="2023-06" db="EMBL/GenBank/DDBJ databases">
        <authorList>
            <person name="Kurt Z."/>
        </authorList>
    </citation>
    <scope>NUCLEOTIDE SEQUENCE</scope>
</reference>
<proteinExistence type="predicted"/>
<evidence type="ECO:0000313" key="7">
    <source>
        <dbReference type="Proteomes" id="UP001642409"/>
    </source>
</evidence>
<dbReference type="EMBL" id="CATOUU010000461">
    <property type="protein sequence ID" value="CAI9930290.1"/>
    <property type="molecule type" value="Genomic_DNA"/>
</dbReference>
<gene>
    <name evidence="1" type="ORF">HINF_LOCUS14061</name>
    <name evidence="2" type="ORF">HINF_LOCUS17935</name>
    <name evidence="3" type="ORF">HINF_LOCUS17946</name>
    <name evidence="4" type="ORF">HINF_LOCUS71122</name>
    <name evidence="5" type="ORF">HINF_LOCUS71133</name>
    <name evidence="6" type="ORF">HINF_LOCUS76855</name>
</gene>
<evidence type="ECO:0000313" key="5">
    <source>
        <dbReference type="EMBL" id="CAL6101320.1"/>
    </source>
</evidence>
<dbReference type="EMBL" id="CATOUU010000368">
    <property type="protein sequence ID" value="CAI9926416.1"/>
    <property type="molecule type" value="Genomic_DNA"/>
</dbReference>
<dbReference type="EMBL" id="CAXDID020000729">
    <property type="protein sequence ID" value="CAL6112047.1"/>
    <property type="molecule type" value="Genomic_DNA"/>
</dbReference>